<dbReference type="EMBL" id="PGVE01000064">
    <property type="protein sequence ID" value="PLS02980.1"/>
    <property type="molecule type" value="Genomic_DNA"/>
</dbReference>
<dbReference type="Pfam" id="PF06338">
    <property type="entry name" value="ComK"/>
    <property type="match status" value="1"/>
</dbReference>
<protein>
    <submittedName>
        <fullName evidence="1">Transcriptional regulator</fullName>
    </submittedName>
</protein>
<dbReference type="AlphaFoldDB" id="A0A2N5HBU7"/>
<comment type="caution">
    <text evidence="1">The sequence shown here is derived from an EMBL/GenBank/DDBJ whole genome shotgun (WGS) entry which is preliminary data.</text>
</comment>
<keyword evidence="2" id="KW-1185">Reference proteome</keyword>
<name>A0A2N5HBU7_9BACI</name>
<dbReference type="GO" id="GO:0030420">
    <property type="term" value="P:establishment of competence for transformation"/>
    <property type="evidence" value="ECO:0007669"/>
    <property type="project" value="InterPro"/>
</dbReference>
<reference evidence="1 2" key="1">
    <citation type="submission" date="2017-11" db="EMBL/GenBank/DDBJ databases">
        <title>Comparitive Functional Genomics of Dry Heat Resistant strains isolated from the Viking Spacecraft.</title>
        <authorList>
            <person name="Seuylemezian A."/>
            <person name="Cooper K."/>
            <person name="Vaishampayan P."/>
        </authorList>
    </citation>
    <scope>NUCLEOTIDE SEQUENCE [LARGE SCALE GENOMIC DNA]</scope>
    <source>
        <strain evidence="1 2">V32-6</strain>
    </source>
</reference>
<organism evidence="1 2">
    <name type="scientific">Neobacillus cucumis</name>
    <dbReference type="NCBI Taxonomy" id="1740721"/>
    <lineage>
        <taxon>Bacteria</taxon>
        <taxon>Bacillati</taxon>
        <taxon>Bacillota</taxon>
        <taxon>Bacilli</taxon>
        <taxon>Bacillales</taxon>
        <taxon>Bacillaceae</taxon>
        <taxon>Neobacillus</taxon>
    </lineage>
</organism>
<evidence type="ECO:0000313" key="2">
    <source>
        <dbReference type="Proteomes" id="UP000234950"/>
    </source>
</evidence>
<dbReference type="Proteomes" id="UP000234950">
    <property type="component" value="Unassembled WGS sequence"/>
</dbReference>
<evidence type="ECO:0000313" key="1">
    <source>
        <dbReference type="EMBL" id="PLS02980.1"/>
    </source>
</evidence>
<proteinExistence type="predicted"/>
<dbReference type="InterPro" id="IPR010461">
    <property type="entry name" value="ComK"/>
</dbReference>
<gene>
    <name evidence="1" type="ORF">CVD27_17520</name>
</gene>
<sequence>MMNCIKGVEILTQKQTGDYIVNSCTMYIKPQEYGNRVYSLIGEVEEEILCPLKPFSIIQKGCAYYGVDYEGRRKGTRLLIDYSRKLPIVIEPINNIYTFCTASPENPKCIWFFAEHIKDYRRVSARETMVIFRNNHSNIFPVSYNTFNTQMLRTSYLQMKLMQRVEFNKEKLILFLHGPKNSKASESSELYLNKRK</sequence>
<accession>A0A2N5HBU7</accession>
<dbReference type="OrthoDB" id="2417337at2"/>